<feature type="transmembrane region" description="Helical" evidence="2">
    <location>
        <begin position="337"/>
        <end position="356"/>
    </location>
</feature>
<proteinExistence type="predicted"/>
<keyword evidence="2" id="KW-0812">Transmembrane</keyword>
<feature type="transmembrane region" description="Helical" evidence="2">
    <location>
        <begin position="391"/>
        <end position="415"/>
    </location>
</feature>
<feature type="transmembrane region" description="Helical" evidence="2">
    <location>
        <begin position="165"/>
        <end position="185"/>
    </location>
</feature>
<evidence type="ECO:0000256" key="1">
    <source>
        <dbReference type="SAM" id="MobiDB-lite"/>
    </source>
</evidence>
<dbReference type="InterPro" id="IPR058521">
    <property type="entry name" value="DUF8208"/>
</dbReference>
<dbReference type="EMBL" id="CP041626">
    <property type="protein sequence ID" value="QDO91056.1"/>
    <property type="molecule type" value="Genomic_DNA"/>
</dbReference>
<feature type="compositionally biased region" description="Polar residues" evidence="1">
    <location>
        <begin position="854"/>
        <end position="871"/>
    </location>
</feature>
<evidence type="ECO:0000259" key="3">
    <source>
        <dbReference type="Pfam" id="PF26635"/>
    </source>
</evidence>
<feature type="compositionally biased region" description="Polar residues" evidence="1">
    <location>
        <begin position="631"/>
        <end position="655"/>
    </location>
</feature>
<feature type="domain" description="DUF8208" evidence="3">
    <location>
        <begin position="82"/>
        <end position="456"/>
    </location>
</feature>
<dbReference type="Pfam" id="PF26635">
    <property type="entry name" value="DUF8208"/>
    <property type="match status" value="1"/>
</dbReference>
<evidence type="ECO:0000313" key="5">
    <source>
        <dbReference type="Proteomes" id="UP000315953"/>
    </source>
</evidence>
<sequence>MKMTAAIKQFERWGDENRRLVSILILVSAFFVILYGINQLTESVVVYANDNPNAIAAEENIDNFGLIGEIFRKHDKYLSLRTLIKDVFRVMWWWMIKLVYILVSGLESLLESVLTFYSFIEQLKEHNFYTNLLSIVIASLTAATLAWIGLKMILNHGNPPRIKSVGINLAISFLMIIGLPTMMAWGQEFVEIVWSTDPSSEETQISLQVVKDNIYDMRIPFDVEGNAEEKIESLNRFLDPEQTQPSERNGINDRETLDMIEELEYFPIDEVADIFPGSKDDNILLRSKVTTVLDENGDYTLEAQEVDGPGFIAGLIGVVEDLVDTGYYRYHWNGWRIILTLLALGLAFLFVLFSMAKIYIELGFKLFLAPIVFATDLETGQKTKKVFSDLIISFLTLAFEMISFRMFTVFFSFIGEFSDNFFLYIVGLVAGVIVLMEGSKTLLRWFGVDTGLQEGRGMFGTLIRWSGARALTEKAAGFARKATGSSSHSSNKDSSRSSRENLSENREENLDINKDKEESGLVRDIARKTDKAAKGLSKAAGYGKERGLSGLARDTADLGRDTVGAVGDYAKDKYTLARDAISNGIGAIQNSYSSGQTSAQDKGLEELNEAVEESANVLVGDIPETSEAYQGTLSEVSEQQQSSTGSQHQETASSVETDERERQVNVREQENVESGQISDEEALHQIRSQAEDINLSDPEDVTRQIEHLVNDSNLSDEQKQIVTQELQKAADMIPPEAEQRINQVLASAVTMMATQSSEQATSSSPQVRDEVKQIRENVQEATFSDPQDDIRRISEQVEQSNLSTEQKQQITQNLQKAADMQPQQAQQHVQQVMNKAQAQMDTPQETVQRLRQVTEQVNSSNMSQDQKQSVTQELQQAANMQPQQAQQHVQQVMNKAQAQMDTPQETVQRLRQETQQATFENPQDVVRQVTEQVNSSNMSQDQKQTVTQELQQAANMQPQQAQQHIQQVMNKAQAQMDTPQETVQRLRQETQQATFENPQDAVRQVTEQVNSSNMSQDQKQSVTQELQQAANMQPQQAQQHIQQVMNKAQAQMDTPQETVQRLRQETQQATFENPQNAVRQVTEQINSSNMSQDQKQIVTQELQQAASMQPQQAQQHVQQVLQQVGGQPTAQNETVQQTVQRQATEQSTQAETVQQNVQRQQSSIGGQTENVQQIVQRYQAGSGGQTVQQTPPSVANVSSVSAGAMKSISQSTRQTANMSGGTVQDKAQTIQQNIVKSSQTPEAVEQSVRQVVQNSGISLPQNEQQELTQRVRTIREEANQQNLSDEVVKQRVQKEMSTTFGSSSTQPEYQQVIQQVQEASVGNTVGTQRLSQGVQQATQATQSQAKRNINEVVTRSFRDSGAVMPKSVQQNVKRLLQDAPSNQSPEDLVQHVSQQVQQLDFKGKDEVKRVIMKEIQSASEANPQQFQSNMKRLKKSESERSDE</sequence>
<feature type="region of interest" description="Disordered" evidence="1">
    <location>
        <begin position="989"/>
        <end position="1032"/>
    </location>
</feature>
<feature type="compositionally biased region" description="Basic and acidic residues" evidence="1">
    <location>
        <begin position="490"/>
        <end position="515"/>
    </location>
</feature>
<feature type="region of interest" description="Disordered" evidence="1">
    <location>
        <begin position="1182"/>
        <end position="1225"/>
    </location>
</feature>
<feature type="compositionally biased region" description="Polar residues" evidence="1">
    <location>
        <begin position="1416"/>
        <end position="1430"/>
    </location>
</feature>
<feature type="transmembrane region" description="Helical" evidence="2">
    <location>
        <begin position="20"/>
        <end position="37"/>
    </location>
</feature>
<dbReference type="Proteomes" id="UP000315953">
    <property type="component" value="Chromosome"/>
</dbReference>
<feature type="compositionally biased region" description="Low complexity" evidence="1">
    <location>
        <begin position="872"/>
        <end position="881"/>
    </location>
</feature>
<feature type="region of interest" description="Disordered" evidence="1">
    <location>
        <begin position="854"/>
        <end position="881"/>
    </location>
</feature>
<dbReference type="SUPFAM" id="SSF48371">
    <property type="entry name" value="ARM repeat"/>
    <property type="match status" value="1"/>
</dbReference>
<feature type="compositionally biased region" description="Polar residues" evidence="1">
    <location>
        <begin position="1005"/>
        <end position="1023"/>
    </location>
</feature>
<feature type="transmembrane region" description="Helical" evidence="2">
    <location>
        <begin position="132"/>
        <end position="153"/>
    </location>
</feature>
<organism evidence="4 5">
    <name type="scientific">Dolosigranulum pigrum</name>
    <dbReference type="NCBI Taxonomy" id="29394"/>
    <lineage>
        <taxon>Bacteria</taxon>
        <taxon>Bacillati</taxon>
        <taxon>Bacillota</taxon>
        <taxon>Bacilli</taxon>
        <taxon>Lactobacillales</taxon>
        <taxon>Carnobacteriaceae</taxon>
        <taxon>Dolosigranulum</taxon>
    </lineage>
</organism>
<feature type="compositionally biased region" description="Low complexity" evidence="1">
    <location>
        <begin position="1193"/>
        <end position="1204"/>
    </location>
</feature>
<dbReference type="NCBIfam" id="NF045890">
    <property type="entry name" value="conj_pls20_p028"/>
    <property type="match status" value="1"/>
</dbReference>
<feature type="region of interest" description="Disordered" evidence="1">
    <location>
        <begin position="1132"/>
        <end position="1168"/>
    </location>
</feature>
<evidence type="ECO:0000313" key="4">
    <source>
        <dbReference type="EMBL" id="QDO91056.1"/>
    </source>
</evidence>
<feature type="compositionally biased region" description="Polar residues" evidence="1">
    <location>
        <begin position="1207"/>
        <end position="1225"/>
    </location>
</feature>
<feature type="transmembrane region" description="Helical" evidence="2">
    <location>
        <begin position="421"/>
        <end position="438"/>
    </location>
</feature>
<protein>
    <recommendedName>
        <fullName evidence="3">DUF8208 domain-containing protein</fullName>
    </recommendedName>
</protein>
<keyword evidence="2" id="KW-1133">Transmembrane helix</keyword>
<dbReference type="InterPro" id="IPR016024">
    <property type="entry name" value="ARM-type_fold"/>
</dbReference>
<dbReference type="InterPro" id="IPR058066">
    <property type="entry name" value="pXO2-14_N"/>
</dbReference>
<name>A0A516GHU0_9LACT</name>
<accession>A0A516GHU0</accession>
<dbReference type="KEGG" id="dpm:FNV33_02955"/>
<gene>
    <name evidence="4" type="ORF">FNV33_02955</name>
</gene>
<keyword evidence="2" id="KW-0472">Membrane</keyword>
<reference evidence="4 5" key="1">
    <citation type="submission" date="2019-07" db="EMBL/GenBank/DDBJ databases">
        <title>Genome assembly of a nasal isolate of Dolosigranulum pigrum from a chronic sinusitis patient.</title>
        <authorList>
            <person name="Baig S."/>
            <person name="Overballe-Petersen S."/>
            <person name="Kaspar U."/>
            <person name="Rendboe A."/>
            <person name="de Man T."/>
            <person name="Liu C."/>
            <person name="Price L.B."/>
            <person name="Stegger M."/>
            <person name="Becker K."/>
            <person name="Skytt Andersen P."/>
        </authorList>
    </citation>
    <scope>NUCLEOTIDE SEQUENCE [LARGE SCALE GENOMIC DNA]</scope>
    <source>
        <strain evidence="4 5">83VPs-KB5</strain>
    </source>
</reference>
<feature type="region of interest" description="Disordered" evidence="1">
    <location>
        <begin position="479"/>
        <end position="515"/>
    </location>
</feature>
<feature type="region of interest" description="Disordered" evidence="1">
    <location>
        <begin position="1415"/>
        <end position="1443"/>
    </location>
</feature>
<dbReference type="RefSeq" id="WP_143333220.1">
    <property type="nucleotide sequence ID" value="NZ_CP041626.1"/>
</dbReference>
<feature type="region of interest" description="Disordered" evidence="1">
    <location>
        <begin position="631"/>
        <end position="680"/>
    </location>
</feature>
<feature type="transmembrane region" description="Helical" evidence="2">
    <location>
        <begin position="98"/>
        <end position="120"/>
    </location>
</feature>
<evidence type="ECO:0000256" key="2">
    <source>
        <dbReference type="SAM" id="Phobius"/>
    </source>
</evidence>
<feature type="compositionally biased region" description="Basic and acidic residues" evidence="1">
    <location>
        <begin position="657"/>
        <end position="670"/>
    </location>
</feature>